<organism evidence="2 3">
    <name type="scientific">Deinococcus irradiatisoli</name>
    <dbReference type="NCBI Taxonomy" id="2202254"/>
    <lineage>
        <taxon>Bacteria</taxon>
        <taxon>Thermotogati</taxon>
        <taxon>Deinococcota</taxon>
        <taxon>Deinococci</taxon>
        <taxon>Deinococcales</taxon>
        <taxon>Deinococcaceae</taxon>
        <taxon>Deinococcus</taxon>
    </lineage>
</organism>
<feature type="transmembrane region" description="Helical" evidence="1">
    <location>
        <begin position="21"/>
        <end position="42"/>
    </location>
</feature>
<dbReference type="EMBL" id="CP029494">
    <property type="protein sequence ID" value="AWN23520.1"/>
    <property type="molecule type" value="Genomic_DNA"/>
</dbReference>
<keyword evidence="3" id="KW-1185">Reference proteome</keyword>
<evidence type="ECO:0000313" key="3">
    <source>
        <dbReference type="Proteomes" id="UP000245368"/>
    </source>
</evidence>
<feature type="transmembrane region" description="Helical" evidence="1">
    <location>
        <begin position="132"/>
        <end position="152"/>
    </location>
</feature>
<feature type="transmembrane region" description="Helical" evidence="1">
    <location>
        <begin position="94"/>
        <end position="120"/>
    </location>
</feature>
<protein>
    <submittedName>
        <fullName evidence="2">Uncharacterized protein</fullName>
    </submittedName>
</protein>
<keyword evidence="1" id="KW-0812">Transmembrane</keyword>
<evidence type="ECO:0000256" key="1">
    <source>
        <dbReference type="SAM" id="Phobius"/>
    </source>
</evidence>
<accession>A0A2Z3JJL4</accession>
<dbReference type="AlphaFoldDB" id="A0A2Z3JJL4"/>
<keyword evidence="1" id="KW-1133">Transmembrane helix</keyword>
<sequence length="199" mass="20889">MQVAALVAYGVYQGLSGGADVWLSLLDVGLATLSLGLWTALLGDFLRGVAVADTSRRLRVFRFVFPWLTALRAAMWLFTSLAILGGAGDTANPIAVLALFLVWGGGIVAGLAVYVVSSVLFVRPDLGGRARLVTWLNVSAALSVALTVMNVWPPTGFVPPPSLREQVIWGVQGVLDVGATLLALRAVQLAPRAGQAGEH</sequence>
<dbReference type="Proteomes" id="UP000245368">
    <property type="component" value="Chromosome"/>
</dbReference>
<evidence type="ECO:0000313" key="2">
    <source>
        <dbReference type="EMBL" id="AWN23520.1"/>
    </source>
</evidence>
<keyword evidence="1" id="KW-0472">Membrane</keyword>
<proteinExistence type="predicted"/>
<feature type="transmembrane region" description="Helical" evidence="1">
    <location>
        <begin position="167"/>
        <end position="187"/>
    </location>
</feature>
<reference evidence="2 3" key="1">
    <citation type="submission" date="2018-05" db="EMBL/GenBank/DDBJ databases">
        <title>Complete Genome Sequence of Deinococcus sp. strain 17bor-2.</title>
        <authorList>
            <person name="Srinivasan S."/>
        </authorList>
    </citation>
    <scope>NUCLEOTIDE SEQUENCE [LARGE SCALE GENOMIC DNA]</scope>
    <source>
        <strain evidence="2 3">17bor-2</strain>
    </source>
</reference>
<name>A0A2Z3JJL4_9DEIO</name>
<dbReference type="KEGG" id="dez:DKM44_10030"/>
<gene>
    <name evidence="2" type="ORF">DKM44_10030</name>
</gene>
<feature type="transmembrane region" description="Helical" evidence="1">
    <location>
        <begin position="63"/>
        <end position="88"/>
    </location>
</feature>